<organism evidence="2 3">
    <name type="scientific">Symbiodinium microadriaticum</name>
    <name type="common">Dinoflagellate</name>
    <name type="synonym">Zooxanthella microadriatica</name>
    <dbReference type="NCBI Taxonomy" id="2951"/>
    <lineage>
        <taxon>Eukaryota</taxon>
        <taxon>Sar</taxon>
        <taxon>Alveolata</taxon>
        <taxon>Dinophyceae</taxon>
        <taxon>Suessiales</taxon>
        <taxon>Symbiodiniaceae</taxon>
        <taxon>Symbiodinium</taxon>
    </lineage>
</organism>
<evidence type="ECO:0000313" key="3">
    <source>
        <dbReference type="Proteomes" id="UP000186817"/>
    </source>
</evidence>
<feature type="compositionally biased region" description="Basic and acidic residues" evidence="1">
    <location>
        <begin position="1"/>
        <end position="17"/>
    </location>
</feature>
<gene>
    <name evidence="2" type="ORF">AK812_SmicGene44023</name>
</gene>
<proteinExistence type="predicted"/>
<feature type="region of interest" description="Disordered" evidence="1">
    <location>
        <begin position="1"/>
        <end position="24"/>
    </location>
</feature>
<evidence type="ECO:0000313" key="2">
    <source>
        <dbReference type="EMBL" id="OLP76088.1"/>
    </source>
</evidence>
<dbReference type="AlphaFoldDB" id="A0A1Q9BZH9"/>
<protein>
    <submittedName>
        <fullName evidence="2">Uncharacterized protein</fullName>
    </submittedName>
</protein>
<accession>A0A1Q9BZH9</accession>
<feature type="region of interest" description="Disordered" evidence="1">
    <location>
        <begin position="236"/>
        <end position="275"/>
    </location>
</feature>
<dbReference type="Proteomes" id="UP000186817">
    <property type="component" value="Unassembled WGS sequence"/>
</dbReference>
<feature type="region of interest" description="Disordered" evidence="1">
    <location>
        <begin position="845"/>
        <end position="864"/>
    </location>
</feature>
<reference evidence="2 3" key="1">
    <citation type="submission" date="2016-02" db="EMBL/GenBank/DDBJ databases">
        <title>Genome analysis of coral dinoflagellate symbionts highlights evolutionary adaptations to a symbiotic lifestyle.</title>
        <authorList>
            <person name="Aranda M."/>
            <person name="Li Y."/>
            <person name="Liew Y.J."/>
            <person name="Baumgarten S."/>
            <person name="Simakov O."/>
            <person name="Wilson M."/>
            <person name="Piel J."/>
            <person name="Ashoor H."/>
            <person name="Bougouffa S."/>
            <person name="Bajic V.B."/>
            <person name="Ryu T."/>
            <person name="Ravasi T."/>
            <person name="Bayer T."/>
            <person name="Micklem G."/>
            <person name="Kim H."/>
            <person name="Bhak J."/>
            <person name="Lajeunesse T.C."/>
            <person name="Voolstra C.R."/>
        </authorList>
    </citation>
    <scope>NUCLEOTIDE SEQUENCE [LARGE SCALE GENOMIC DNA]</scope>
    <source>
        <strain evidence="2 3">CCMP2467</strain>
    </source>
</reference>
<dbReference type="OrthoDB" id="419101at2759"/>
<dbReference type="EMBL" id="LSRX01002143">
    <property type="protein sequence ID" value="OLP76088.1"/>
    <property type="molecule type" value="Genomic_DNA"/>
</dbReference>
<keyword evidence="3" id="KW-1185">Reference proteome</keyword>
<comment type="caution">
    <text evidence="2">The sequence shown here is derived from an EMBL/GenBank/DDBJ whole genome shotgun (WGS) entry which is preliminary data.</text>
</comment>
<name>A0A1Q9BZH9_SYMMI</name>
<evidence type="ECO:0000256" key="1">
    <source>
        <dbReference type="SAM" id="MobiDB-lite"/>
    </source>
</evidence>
<sequence>MARGTVRQEEEAERDLQKSVAQQKWRPGHRSSGVLLMLEHRAFQDISVQAEELRLHVEGRLQSLRPRGCSSRLSPELTTESVHTQAEQAAAAGDQRTLYQIVKRLVELHPTEHSLSVSDEALAEEFGELGPQLEQHFQAPAQEKDFERAKCDIELVLTVRPGGHVDRPHEQALNLLKAQRGLVAEDGVALEGRFQEQETRLAQANSPPETAAPVEQTLLLNMTEDMGNPEADIFRYWFPSGAPPQEETSANQQLRKPKRHRPEYGPPPRGYPSRYQRSYAAPPWTTSISGQSIRDVQKGRAAQSVASHDGNGKRMVHHNNSVTGLVGMSLKRELPNRGPMSKQLAQMVFPSFTKPTALMSGASAQRVALQEHYLACLSGPAGETTTHPKSDAIWSAISEGWTWVTISSSVEEAIPLLPSFLQSSLNSTNSIQKSITELETAMLLATSFGRGMTMQQAIQHASAADVRCRTSIPAIATFVQRFAGHAGTFPILHFLSNFSKVHGRSVQIGEDMMSLIASMDLKSPSNMFPMVRTAIWTTLLGCPSASIKDGIARNVVKSDIEKLRSPSVIAKTIETESLLLDSWSLHQKQPSHHMDNCFGRLCIRCMVHVLNKGPSASIENKTYESLGAIVACFAKEVHEPPSQQKASSASASTDKVMDLISAKPHHVALQNSHMSLYTNTKDHGALVFQLVDTQVHIPLDALKKWRSTKAMVIVALHAAYEKHACNASIAFGQHPPSLFTSCPCKKKAIRLVPMGTIAKHKGKEPTKAIHINAFGHQWTITAPKQNSMFEDDKLPLVPFFWVRPAPSDEEANMAWSVIKQDDMSIPMLVNEDSIATHAVLLHASAEPEAMKEPPKKKAKSKAKN</sequence>